<accession>A0A0M9VNB3</accession>
<keyword evidence="1" id="KW-0812">Transmembrane</keyword>
<feature type="transmembrane region" description="Helical" evidence="1">
    <location>
        <begin position="120"/>
        <end position="141"/>
    </location>
</feature>
<feature type="chain" id="PRO_5005839154" evidence="2">
    <location>
        <begin position="22"/>
        <end position="143"/>
    </location>
</feature>
<dbReference type="GeneID" id="28727949"/>
<organism evidence="3 4">
    <name type="scientific">Malassezia pachydermatis</name>
    <dbReference type="NCBI Taxonomy" id="77020"/>
    <lineage>
        <taxon>Eukaryota</taxon>
        <taxon>Fungi</taxon>
        <taxon>Dikarya</taxon>
        <taxon>Basidiomycota</taxon>
        <taxon>Ustilaginomycotina</taxon>
        <taxon>Malasseziomycetes</taxon>
        <taxon>Malasseziales</taxon>
        <taxon>Malasseziaceae</taxon>
        <taxon>Malassezia</taxon>
    </lineage>
</organism>
<evidence type="ECO:0000256" key="2">
    <source>
        <dbReference type="SAM" id="SignalP"/>
    </source>
</evidence>
<dbReference type="RefSeq" id="XP_017990774.1">
    <property type="nucleotide sequence ID" value="XM_018136074.1"/>
</dbReference>
<dbReference type="Proteomes" id="UP000037751">
    <property type="component" value="Unassembled WGS sequence"/>
</dbReference>
<feature type="signal peptide" evidence="2">
    <location>
        <begin position="1"/>
        <end position="21"/>
    </location>
</feature>
<evidence type="ECO:0000313" key="3">
    <source>
        <dbReference type="EMBL" id="KOS13142.1"/>
    </source>
</evidence>
<comment type="caution">
    <text evidence="3">The sequence shown here is derived from an EMBL/GenBank/DDBJ whole genome shotgun (WGS) entry which is preliminary data.</text>
</comment>
<evidence type="ECO:0000256" key="1">
    <source>
        <dbReference type="SAM" id="Phobius"/>
    </source>
</evidence>
<protein>
    <submittedName>
        <fullName evidence="3">Uncharacterized protein</fullName>
    </submittedName>
</protein>
<proteinExistence type="predicted"/>
<evidence type="ECO:0000313" key="4">
    <source>
        <dbReference type="Proteomes" id="UP000037751"/>
    </source>
</evidence>
<name>A0A0M9VNB3_9BASI</name>
<dbReference type="AlphaFoldDB" id="A0A0M9VNB3"/>
<sequence length="143" mass="14809">MRGFFVWLAFAVAAVSVTVLAQDPIRSPTNDYFTPRPTFTPATTFVSATNGQPTMISGVGPAVAPSSYTWNYTKPTQTVPAPGNQTLSQSLIKAGYGPSVSQLLPSGNGVQTPIGVDGAWAIKAPSVAVLCTIVLVLLGLATL</sequence>
<dbReference type="EMBL" id="LGAV01000007">
    <property type="protein sequence ID" value="KOS13142.1"/>
    <property type="molecule type" value="Genomic_DNA"/>
</dbReference>
<keyword evidence="4" id="KW-1185">Reference proteome</keyword>
<gene>
    <name evidence="3" type="ORF">Malapachy_1570</name>
</gene>
<dbReference type="VEuPathDB" id="FungiDB:Malapachy_1570"/>
<keyword evidence="1" id="KW-1133">Transmembrane helix</keyword>
<reference evidence="3 4" key="1">
    <citation type="submission" date="2015-07" db="EMBL/GenBank/DDBJ databases">
        <title>Draft Genome Sequence of Malassezia furfur CBS1878 and Malassezia pachydermatis CBS1879.</title>
        <authorList>
            <person name="Triana S."/>
            <person name="Ohm R."/>
            <person name="Gonzalez A."/>
            <person name="DeCock H."/>
            <person name="Restrepo S."/>
            <person name="Celis A."/>
        </authorList>
    </citation>
    <scope>NUCLEOTIDE SEQUENCE [LARGE SCALE GENOMIC DNA]</scope>
    <source>
        <strain evidence="3 4">CBS 1879</strain>
    </source>
</reference>
<keyword evidence="1" id="KW-0472">Membrane</keyword>
<keyword evidence="2" id="KW-0732">Signal</keyword>